<name>A0A3G8M4Y9_9HYPH</name>
<dbReference type="InterPro" id="IPR007460">
    <property type="entry name" value="BrnT_toxin"/>
</dbReference>
<dbReference type="RefSeq" id="WP_124738473.1">
    <property type="nucleotide sequence ID" value="NZ_CP034086.1"/>
</dbReference>
<dbReference type="EMBL" id="CP034086">
    <property type="protein sequence ID" value="AZG76704.1"/>
    <property type="molecule type" value="Genomic_DNA"/>
</dbReference>
<dbReference type="Proteomes" id="UP000273982">
    <property type="component" value="Chromosome"/>
</dbReference>
<gene>
    <name evidence="1" type="ORF">EHO51_08190</name>
</gene>
<organism evidence="1 2">
    <name type="scientific">Methylocystis rosea</name>
    <dbReference type="NCBI Taxonomy" id="173366"/>
    <lineage>
        <taxon>Bacteria</taxon>
        <taxon>Pseudomonadati</taxon>
        <taxon>Pseudomonadota</taxon>
        <taxon>Alphaproteobacteria</taxon>
        <taxon>Hyphomicrobiales</taxon>
        <taxon>Methylocystaceae</taxon>
        <taxon>Methylocystis</taxon>
    </lineage>
</organism>
<evidence type="ECO:0000313" key="1">
    <source>
        <dbReference type="EMBL" id="AZG76704.1"/>
    </source>
</evidence>
<dbReference type="KEGG" id="mros:EHO51_08190"/>
<protein>
    <submittedName>
        <fullName evidence="1">BrnT family toxin</fullName>
    </submittedName>
</protein>
<evidence type="ECO:0000313" key="2">
    <source>
        <dbReference type="Proteomes" id="UP000273982"/>
    </source>
</evidence>
<proteinExistence type="predicted"/>
<reference evidence="1 2" key="1">
    <citation type="submission" date="2018-11" db="EMBL/GenBank/DDBJ databases">
        <title>Genome squencing of methanotrophic bacteria isolated from alkaline groundwater in Korea.</title>
        <authorList>
            <person name="Nguyen L.N."/>
        </authorList>
    </citation>
    <scope>NUCLEOTIDE SEQUENCE [LARGE SCALE GENOMIC DNA]</scope>
    <source>
        <strain evidence="1 2">GW6</strain>
    </source>
</reference>
<accession>A0A3G8M4Y9</accession>
<dbReference type="Gene3D" id="3.10.450.530">
    <property type="entry name" value="Ribonuclease toxin, BrnT, of type II toxin-antitoxin system"/>
    <property type="match status" value="1"/>
</dbReference>
<dbReference type="InterPro" id="IPR038573">
    <property type="entry name" value="BrnT_sf"/>
</dbReference>
<dbReference type="AlphaFoldDB" id="A0A3G8M4Y9"/>
<dbReference type="Pfam" id="PF04365">
    <property type="entry name" value="BrnT_toxin"/>
    <property type="match status" value="1"/>
</dbReference>
<sequence>MKFEWDADKARRNAAKHGVSFEVARRVWDDPLHVILPDRFKDGEERWHAIGIVGGVALLVVVHCYPDEDDAEHVRIIGARKATPHERRRYEQEGV</sequence>